<proteinExistence type="predicted"/>
<name>A0A9N9KHV1_9GLOM</name>
<gene>
    <name evidence="1" type="ORF">CPELLU_LOCUS20897</name>
</gene>
<dbReference type="AlphaFoldDB" id="A0A9N9KHV1"/>
<sequence>WMLEQVEAGNLIQDLKMDVLQAIFANLSDDLHEAGNSRLEGLIRLLDTFCLPNVMEIDKFLNFNSEEIVYEVFSEDQIIKKLAYVFRNDESVEVMDKGNTEVIDEEEDDSVEPTIVSGSSALNSLENVQMFLL</sequence>
<evidence type="ECO:0000313" key="2">
    <source>
        <dbReference type="Proteomes" id="UP000789759"/>
    </source>
</evidence>
<protein>
    <submittedName>
        <fullName evidence="1">12342_t:CDS:1</fullName>
    </submittedName>
</protein>
<keyword evidence="2" id="KW-1185">Reference proteome</keyword>
<evidence type="ECO:0000313" key="1">
    <source>
        <dbReference type="EMBL" id="CAG8832798.1"/>
    </source>
</evidence>
<dbReference type="Proteomes" id="UP000789759">
    <property type="component" value="Unassembled WGS sequence"/>
</dbReference>
<organism evidence="1 2">
    <name type="scientific">Cetraspora pellucida</name>
    <dbReference type="NCBI Taxonomy" id="1433469"/>
    <lineage>
        <taxon>Eukaryota</taxon>
        <taxon>Fungi</taxon>
        <taxon>Fungi incertae sedis</taxon>
        <taxon>Mucoromycota</taxon>
        <taxon>Glomeromycotina</taxon>
        <taxon>Glomeromycetes</taxon>
        <taxon>Diversisporales</taxon>
        <taxon>Gigasporaceae</taxon>
        <taxon>Cetraspora</taxon>
    </lineage>
</organism>
<reference evidence="1" key="1">
    <citation type="submission" date="2021-06" db="EMBL/GenBank/DDBJ databases">
        <authorList>
            <person name="Kallberg Y."/>
            <person name="Tangrot J."/>
            <person name="Rosling A."/>
        </authorList>
    </citation>
    <scope>NUCLEOTIDE SEQUENCE</scope>
    <source>
        <strain evidence="1">FL966</strain>
    </source>
</reference>
<dbReference type="EMBL" id="CAJVQA010069240">
    <property type="protein sequence ID" value="CAG8832798.1"/>
    <property type="molecule type" value="Genomic_DNA"/>
</dbReference>
<dbReference type="OrthoDB" id="2398227at2759"/>
<accession>A0A9N9KHV1</accession>
<comment type="caution">
    <text evidence="1">The sequence shown here is derived from an EMBL/GenBank/DDBJ whole genome shotgun (WGS) entry which is preliminary data.</text>
</comment>
<feature type="non-terminal residue" evidence="1">
    <location>
        <position position="1"/>
    </location>
</feature>